<dbReference type="InterPro" id="IPR036457">
    <property type="entry name" value="PPM-type-like_dom_sf"/>
</dbReference>
<dbReference type="InterPro" id="IPR029016">
    <property type="entry name" value="GAF-like_dom_sf"/>
</dbReference>
<feature type="domain" description="GAF" evidence="2">
    <location>
        <begin position="130"/>
        <end position="272"/>
    </location>
</feature>
<dbReference type="OrthoDB" id="250169at2"/>
<name>A0A518DPD5_9BACT</name>
<dbReference type="PANTHER" id="PTHR43156">
    <property type="entry name" value="STAGE II SPORULATION PROTEIN E-RELATED"/>
    <property type="match status" value="1"/>
</dbReference>
<dbReference type="GO" id="GO:0016791">
    <property type="term" value="F:phosphatase activity"/>
    <property type="evidence" value="ECO:0007669"/>
    <property type="project" value="TreeGrafter"/>
</dbReference>
<dbReference type="InterPro" id="IPR003018">
    <property type="entry name" value="GAF"/>
</dbReference>
<dbReference type="Gene3D" id="3.30.450.40">
    <property type="match status" value="1"/>
</dbReference>
<evidence type="ECO:0000256" key="1">
    <source>
        <dbReference type="ARBA" id="ARBA00022801"/>
    </source>
</evidence>
<dbReference type="Pfam" id="PF13492">
    <property type="entry name" value="GAF_3"/>
    <property type="match status" value="1"/>
</dbReference>
<reference evidence="4 5" key="1">
    <citation type="submission" date="2019-02" db="EMBL/GenBank/DDBJ databases">
        <title>Deep-cultivation of Planctomycetes and their phenomic and genomic characterization uncovers novel biology.</title>
        <authorList>
            <person name="Wiegand S."/>
            <person name="Jogler M."/>
            <person name="Boedeker C."/>
            <person name="Pinto D."/>
            <person name="Vollmers J."/>
            <person name="Rivas-Marin E."/>
            <person name="Kohn T."/>
            <person name="Peeters S.H."/>
            <person name="Heuer A."/>
            <person name="Rast P."/>
            <person name="Oberbeckmann S."/>
            <person name="Bunk B."/>
            <person name="Jeske O."/>
            <person name="Meyerdierks A."/>
            <person name="Storesund J.E."/>
            <person name="Kallscheuer N."/>
            <person name="Luecker S."/>
            <person name="Lage O.M."/>
            <person name="Pohl T."/>
            <person name="Merkel B.J."/>
            <person name="Hornburger P."/>
            <person name="Mueller R.-W."/>
            <person name="Bruemmer F."/>
            <person name="Labrenz M."/>
            <person name="Spormann A.M."/>
            <person name="Op den Camp H."/>
            <person name="Overmann J."/>
            <person name="Amann R."/>
            <person name="Jetten M.S.M."/>
            <person name="Mascher T."/>
            <person name="Medema M.H."/>
            <person name="Devos D.P."/>
            <person name="Kaster A.-K."/>
            <person name="Ovreas L."/>
            <person name="Rohde M."/>
            <person name="Galperin M.Y."/>
            <person name="Jogler C."/>
        </authorList>
    </citation>
    <scope>NUCLEOTIDE SEQUENCE [LARGE SCALE GENOMIC DNA]</scope>
    <source>
        <strain evidence="4 5">Pla85_3_4</strain>
    </source>
</reference>
<protein>
    <submittedName>
        <fullName evidence="4">Phosphoserine phosphatase RsbU</fullName>
        <ecNumber evidence="4">3.1.3.3</ecNumber>
    </submittedName>
</protein>
<dbReference type="SUPFAM" id="SSF55781">
    <property type="entry name" value="GAF domain-like"/>
    <property type="match status" value="1"/>
</dbReference>
<gene>
    <name evidence="4" type="primary">rsbU_3</name>
    <name evidence="4" type="ORF">Pla8534_14540</name>
</gene>
<dbReference type="PANTHER" id="PTHR43156:SF2">
    <property type="entry name" value="STAGE II SPORULATION PROTEIN E"/>
    <property type="match status" value="1"/>
</dbReference>
<dbReference type="Proteomes" id="UP000317648">
    <property type="component" value="Chromosome"/>
</dbReference>
<feature type="domain" description="PPM-type phosphatase" evidence="3">
    <location>
        <begin position="299"/>
        <end position="506"/>
    </location>
</feature>
<evidence type="ECO:0000259" key="3">
    <source>
        <dbReference type="SMART" id="SM00331"/>
    </source>
</evidence>
<accession>A0A518DPD5</accession>
<dbReference type="SUPFAM" id="SSF81606">
    <property type="entry name" value="PP2C-like"/>
    <property type="match status" value="1"/>
</dbReference>
<evidence type="ECO:0000313" key="5">
    <source>
        <dbReference type="Proteomes" id="UP000317648"/>
    </source>
</evidence>
<organism evidence="4 5">
    <name type="scientific">Lignipirellula cremea</name>
    <dbReference type="NCBI Taxonomy" id="2528010"/>
    <lineage>
        <taxon>Bacteria</taxon>
        <taxon>Pseudomonadati</taxon>
        <taxon>Planctomycetota</taxon>
        <taxon>Planctomycetia</taxon>
        <taxon>Pirellulales</taxon>
        <taxon>Pirellulaceae</taxon>
        <taxon>Lignipirellula</taxon>
    </lineage>
</organism>
<dbReference type="InterPro" id="IPR001932">
    <property type="entry name" value="PPM-type_phosphatase-like_dom"/>
</dbReference>
<dbReference type="AlphaFoldDB" id="A0A518DPD5"/>
<dbReference type="InterPro" id="IPR052016">
    <property type="entry name" value="Bact_Sigma-Reg"/>
</dbReference>
<dbReference type="RefSeq" id="WP_145050758.1">
    <property type="nucleotide sequence ID" value="NZ_CP036433.1"/>
</dbReference>
<sequence length="508" mass="55513">MTKQIPSYLRLHTEHNTESAPPTTAGYPGLTELCSAFAALSGWKLEETVVEQGCHFSPSIASDDPTRRLSLTAIEGREFDAAEPEAAEAMARAIGGLLTELQRTRQALWRREAELAAQAAKTPRSQEDSQLAQQLAFVLKGGAESVGCQAAALYLLDDDTSELKYRSGWNLPEERFLEPARPLRGAFAELEALVGHAVVLEDLRLLPHWNAPEDFASAVCVPVSTPSSPLGVMWVFGDTVRDYTDEQTNLLEIVAGRLAADLEREVLIDQGVKRRQVDRQINHAAVWQESHLPNSTLMLDDYEIAGWTRQAEDVGGDLHDWNLLPDGRLALLTGDAQAVGVEAALVAASLHAAVRSHANYRHSARQMAHRVNETLWTGAAGEQFASLFYGLLDPETHELEYAAAGHVAAFLKNGRSWRPLRCDGAVLGAEPQWRDKPRKFLMKQGDVLVVASEGACLGLLEADALNAHLPDLLPAGASAAEIVNLLRDELADLDLTDDQTLLVLRRKS</sequence>
<evidence type="ECO:0000259" key="2">
    <source>
        <dbReference type="SMART" id="SM00065"/>
    </source>
</evidence>
<dbReference type="SMART" id="SM00331">
    <property type="entry name" value="PP2C_SIG"/>
    <property type="match status" value="1"/>
</dbReference>
<keyword evidence="5" id="KW-1185">Reference proteome</keyword>
<dbReference type="EC" id="3.1.3.3" evidence="4"/>
<dbReference type="Gene3D" id="3.60.40.10">
    <property type="entry name" value="PPM-type phosphatase domain"/>
    <property type="match status" value="1"/>
</dbReference>
<keyword evidence="1 4" id="KW-0378">Hydrolase</keyword>
<proteinExistence type="predicted"/>
<evidence type="ECO:0000313" key="4">
    <source>
        <dbReference type="EMBL" id="QDU93673.1"/>
    </source>
</evidence>
<dbReference type="KEGG" id="lcre:Pla8534_14540"/>
<dbReference type="SMART" id="SM00065">
    <property type="entry name" value="GAF"/>
    <property type="match status" value="1"/>
</dbReference>
<dbReference type="Pfam" id="PF07228">
    <property type="entry name" value="SpoIIE"/>
    <property type="match status" value="1"/>
</dbReference>
<dbReference type="EMBL" id="CP036433">
    <property type="protein sequence ID" value="QDU93673.1"/>
    <property type="molecule type" value="Genomic_DNA"/>
</dbReference>